<protein>
    <recommendedName>
        <fullName evidence="4">RING-type domain-containing protein</fullName>
    </recommendedName>
</protein>
<accession>A0A0S4JJP6</accession>
<feature type="region of interest" description="Disordered" evidence="1">
    <location>
        <begin position="487"/>
        <end position="508"/>
    </location>
</feature>
<proteinExistence type="predicted"/>
<reference evidence="3" key="1">
    <citation type="submission" date="2015-09" db="EMBL/GenBank/DDBJ databases">
        <authorList>
            <consortium name="Pathogen Informatics"/>
        </authorList>
    </citation>
    <scope>NUCLEOTIDE SEQUENCE [LARGE SCALE GENOMIC DNA]</scope>
    <source>
        <strain evidence="3">Lake Konstanz</strain>
    </source>
</reference>
<sequence length="605" mass="65701">MSSSPTDHAHVIQAHLDPSLDDSSRAVDYSLFEFVPSPVPLVDAQGGEDPAAAATPLALQTASHTQQSIEPSKQLSSVMHLRTRGRGHMAPTLTLPRSPLSDAAAPVSPWTPLLSSPMPAPGGGLHPFLLPPAAALRRSDASGMPPSRSPQAVRVTPAANTLFIRSGNDDWNHEPPILSAFQQPSHHVFHHSSYSPGPQPLRHPQFLFHHNPHSASMHALGPQGWSGSCNICCAPQPLHSIYTCSNEQHKTCSGCLGSYILSNWRGNELRCCQPGCTSRALTTQEVVQYVTSKAAMVAYIDRMVHQTAALCFGEAHAIVMQDAPEATVVAEKLQQKQLQKSMHAARMCPHCKAGPIDFFGCENLAQHHGEERNGVRTNNSCQRCGFFASHIDAWARWDGVVRNSDEPVERWLGTTAPSPQTRPMHSATLTGTRLTRGAARTQHSTAAPRVDAFQFMTPPLSDAFQLMTPPLSDSFQFMTPRRFGRDIPTQSDSVGSPSPIPRNVTATNRVPPSLSVEREDQQSLEIGRDTGSPTLAQQLLTTADSVQRGSSQLVHQLLPDVDVRTIERHCMMAIRARRLRGAITDDLNLDSSAVAEEVVNAILEG</sequence>
<evidence type="ECO:0008006" key="4">
    <source>
        <dbReference type="Google" id="ProtNLM"/>
    </source>
</evidence>
<dbReference type="AlphaFoldDB" id="A0A0S4JJP6"/>
<evidence type="ECO:0000313" key="2">
    <source>
        <dbReference type="EMBL" id="CUG90488.1"/>
    </source>
</evidence>
<gene>
    <name evidence="2" type="ORF">BSAL_27020</name>
</gene>
<dbReference type="Proteomes" id="UP000051952">
    <property type="component" value="Unassembled WGS sequence"/>
</dbReference>
<dbReference type="EMBL" id="CYKH01001837">
    <property type="protein sequence ID" value="CUG90488.1"/>
    <property type="molecule type" value="Genomic_DNA"/>
</dbReference>
<name>A0A0S4JJP6_BODSA</name>
<evidence type="ECO:0000256" key="1">
    <source>
        <dbReference type="SAM" id="MobiDB-lite"/>
    </source>
</evidence>
<evidence type="ECO:0000313" key="3">
    <source>
        <dbReference type="Proteomes" id="UP000051952"/>
    </source>
</evidence>
<dbReference type="InterPro" id="IPR013083">
    <property type="entry name" value="Znf_RING/FYVE/PHD"/>
</dbReference>
<dbReference type="VEuPathDB" id="TriTrypDB:BSAL_27020"/>
<keyword evidence="3" id="KW-1185">Reference proteome</keyword>
<organism evidence="2 3">
    <name type="scientific">Bodo saltans</name>
    <name type="common">Flagellated protozoan</name>
    <dbReference type="NCBI Taxonomy" id="75058"/>
    <lineage>
        <taxon>Eukaryota</taxon>
        <taxon>Discoba</taxon>
        <taxon>Euglenozoa</taxon>
        <taxon>Kinetoplastea</taxon>
        <taxon>Metakinetoplastina</taxon>
        <taxon>Eubodonida</taxon>
        <taxon>Bodonidae</taxon>
        <taxon>Bodo</taxon>
    </lineage>
</organism>
<dbReference type="OrthoDB" id="206587at2759"/>
<dbReference type="Gene3D" id="3.30.40.10">
    <property type="entry name" value="Zinc/RING finger domain, C3HC4 (zinc finger)"/>
    <property type="match status" value="1"/>
</dbReference>